<evidence type="ECO:0000313" key="7">
    <source>
        <dbReference type="EMBL" id="TKB52779.1"/>
    </source>
</evidence>
<dbReference type="RefSeq" id="WP_136864402.1">
    <property type="nucleotide sequence ID" value="NZ_SWCJ01000014.1"/>
</dbReference>
<evidence type="ECO:0000259" key="5">
    <source>
        <dbReference type="Pfam" id="PF25917"/>
    </source>
</evidence>
<dbReference type="Gene3D" id="1.10.287.470">
    <property type="entry name" value="Helix hairpin bin"/>
    <property type="match status" value="1"/>
</dbReference>
<dbReference type="Gene3D" id="2.40.420.20">
    <property type="match status" value="1"/>
</dbReference>
<evidence type="ECO:0000313" key="8">
    <source>
        <dbReference type="Proteomes" id="UP000305675"/>
    </source>
</evidence>
<comment type="caution">
    <text evidence="7">The sequence shown here is derived from an EMBL/GenBank/DDBJ whole genome shotgun (WGS) entry which is preliminary data.</text>
</comment>
<evidence type="ECO:0000256" key="2">
    <source>
        <dbReference type="ARBA" id="ARBA00009477"/>
    </source>
</evidence>
<gene>
    <name evidence="7" type="ORF">FCL42_15840</name>
</gene>
<dbReference type="Pfam" id="PF25917">
    <property type="entry name" value="BSH_RND"/>
    <property type="match status" value="1"/>
</dbReference>
<proteinExistence type="inferred from homology"/>
<dbReference type="InterPro" id="IPR058625">
    <property type="entry name" value="MdtA-like_BSH"/>
</dbReference>
<dbReference type="Proteomes" id="UP000305675">
    <property type="component" value="Unassembled WGS sequence"/>
</dbReference>
<evidence type="ECO:0000259" key="4">
    <source>
        <dbReference type="Pfam" id="PF25876"/>
    </source>
</evidence>
<evidence type="ECO:0000256" key="1">
    <source>
        <dbReference type="ARBA" id="ARBA00004196"/>
    </source>
</evidence>
<dbReference type="Pfam" id="PF25967">
    <property type="entry name" value="RND-MFP_C"/>
    <property type="match status" value="1"/>
</dbReference>
<dbReference type="Pfam" id="PF25876">
    <property type="entry name" value="HH_MFP_RND"/>
    <property type="match status" value="1"/>
</dbReference>
<dbReference type="AlphaFoldDB" id="A0A4U1BLC8"/>
<dbReference type="PANTHER" id="PTHR30469">
    <property type="entry name" value="MULTIDRUG RESISTANCE PROTEIN MDTA"/>
    <property type="match status" value="1"/>
</dbReference>
<dbReference type="Gene3D" id="2.40.50.100">
    <property type="match status" value="1"/>
</dbReference>
<feature type="domain" description="Multidrug resistance protein MdtA-like alpha-helical hairpin" evidence="4">
    <location>
        <begin position="95"/>
        <end position="155"/>
    </location>
</feature>
<protein>
    <submittedName>
        <fullName evidence="7">Efflux RND transporter periplasmic adaptor subunit</fullName>
    </submittedName>
</protein>
<comment type="subcellular location">
    <subcellularLocation>
        <location evidence="1">Cell envelope</location>
    </subcellularLocation>
</comment>
<dbReference type="SUPFAM" id="SSF111369">
    <property type="entry name" value="HlyD-like secretion proteins"/>
    <property type="match status" value="1"/>
</dbReference>
<comment type="similarity">
    <text evidence="2">Belongs to the membrane fusion protein (MFP) (TC 8.A.1) family.</text>
</comment>
<dbReference type="InterPro" id="IPR058624">
    <property type="entry name" value="MdtA-like_HH"/>
</dbReference>
<evidence type="ECO:0000256" key="3">
    <source>
        <dbReference type="ARBA" id="ARBA00022448"/>
    </source>
</evidence>
<dbReference type="PROSITE" id="PS51257">
    <property type="entry name" value="PROKAR_LIPOPROTEIN"/>
    <property type="match status" value="1"/>
</dbReference>
<sequence length="363" mass="39236">MVTKRLMLTVVSVAVMTLLSGCKETEKAHQDVIRPVKLIEVQSAADKIRYFPAVVAAHKPAELAFRVSGVLTELALKEGQQVDKGQVLAQLDDRDARHSLANAEADYELAQLDHRRKQKLLENNLISPAEVDVAKAQLKSSKAALALAKNQLEYTQITAPFSGVVAKVHTDNYQMVQATQVILTLQRDDLMELKAQIPESLLIQTEPSSLGEQMRAFARFELPSGETQPMPLTYMEHSSVASTGSQTYEVTYAMTPPVGLNVIAGMSAEVGIDRSRLLMSSAASVVVPIDAVERDDAAHQAQVWVFNPATGRVSPHSVTLGKLNGKGIEITAGLEAGTQIVASGIALLSPDQQVKALSWPRGI</sequence>
<feature type="domain" description="Multidrug resistance protein MdtA-like barrel-sandwich hybrid" evidence="5">
    <location>
        <begin position="61"/>
        <end position="180"/>
    </location>
</feature>
<dbReference type="EMBL" id="SWCJ01000014">
    <property type="protein sequence ID" value="TKB52779.1"/>
    <property type="molecule type" value="Genomic_DNA"/>
</dbReference>
<dbReference type="NCBIfam" id="TIGR01730">
    <property type="entry name" value="RND_mfp"/>
    <property type="match status" value="1"/>
</dbReference>
<dbReference type="InterPro" id="IPR058627">
    <property type="entry name" value="MdtA-like_C"/>
</dbReference>
<dbReference type="GO" id="GO:0015562">
    <property type="term" value="F:efflux transmembrane transporter activity"/>
    <property type="evidence" value="ECO:0007669"/>
    <property type="project" value="TreeGrafter"/>
</dbReference>
<dbReference type="InterPro" id="IPR006143">
    <property type="entry name" value="RND_pump_MFP"/>
</dbReference>
<dbReference type="Gene3D" id="2.40.30.170">
    <property type="match status" value="1"/>
</dbReference>
<reference evidence="7 8" key="1">
    <citation type="submission" date="2019-04" db="EMBL/GenBank/DDBJ databases">
        <authorList>
            <person name="Hwang J.C."/>
        </authorList>
    </citation>
    <scope>NUCLEOTIDE SEQUENCE [LARGE SCALE GENOMIC DNA]</scope>
    <source>
        <strain evidence="7 8">IMCC35002</strain>
    </source>
</reference>
<keyword evidence="3" id="KW-0813">Transport</keyword>
<accession>A0A4U1BLC8</accession>
<feature type="domain" description="Multidrug resistance protein MdtA-like C-terminal permuted SH3" evidence="6">
    <location>
        <begin position="285"/>
        <end position="345"/>
    </location>
</feature>
<organism evidence="7 8">
    <name type="scientific">Ferrimonas aestuarii</name>
    <dbReference type="NCBI Taxonomy" id="2569539"/>
    <lineage>
        <taxon>Bacteria</taxon>
        <taxon>Pseudomonadati</taxon>
        <taxon>Pseudomonadota</taxon>
        <taxon>Gammaproteobacteria</taxon>
        <taxon>Alteromonadales</taxon>
        <taxon>Ferrimonadaceae</taxon>
        <taxon>Ferrimonas</taxon>
    </lineage>
</organism>
<dbReference type="PANTHER" id="PTHR30469:SF20">
    <property type="entry name" value="EFFLUX RND TRANSPORTER PERIPLASMIC ADAPTOR SUBUNIT"/>
    <property type="match status" value="1"/>
</dbReference>
<dbReference type="OrthoDB" id="1185083at2"/>
<keyword evidence="8" id="KW-1185">Reference proteome</keyword>
<evidence type="ECO:0000259" key="6">
    <source>
        <dbReference type="Pfam" id="PF25967"/>
    </source>
</evidence>
<dbReference type="GO" id="GO:1990281">
    <property type="term" value="C:efflux pump complex"/>
    <property type="evidence" value="ECO:0007669"/>
    <property type="project" value="TreeGrafter"/>
</dbReference>
<name>A0A4U1BLC8_9GAMM</name>